<dbReference type="GO" id="GO:0010008">
    <property type="term" value="C:endosome membrane"/>
    <property type="evidence" value="ECO:0007669"/>
    <property type="project" value="UniProtKB-SubCell"/>
</dbReference>
<evidence type="ECO:0000256" key="11">
    <source>
        <dbReference type="SAM" id="MobiDB-lite"/>
    </source>
</evidence>
<dbReference type="OrthoDB" id="76516at2759"/>
<evidence type="ECO:0000259" key="12">
    <source>
        <dbReference type="PROSITE" id="PS50195"/>
    </source>
</evidence>
<feature type="compositionally biased region" description="Polar residues" evidence="11">
    <location>
        <begin position="344"/>
        <end position="357"/>
    </location>
</feature>
<proteinExistence type="predicted"/>
<dbReference type="PANTHER" id="PTHR46856:SF1">
    <property type="entry name" value="PX DOMAIN-CONTAINING PROTEIN EREL1-RELATED"/>
    <property type="match status" value="1"/>
</dbReference>
<dbReference type="GO" id="GO:0005829">
    <property type="term" value="C:cytosol"/>
    <property type="evidence" value="ECO:0007669"/>
    <property type="project" value="UniProtKB-SubCell"/>
</dbReference>
<dbReference type="InterPro" id="IPR036871">
    <property type="entry name" value="PX_dom_sf"/>
</dbReference>
<feature type="compositionally biased region" description="Basic and acidic residues" evidence="11">
    <location>
        <begin position="39"/>
        <end position="50"/>
    </location>
</feature>
<feature type="compositionally biased region" description="Polar residues" evidence="11">
    <location>
        <begin position="225"/>
        <end position="250"/>
    </location>
</feature>
<comment type="caution">
    <text evidence="13">The sequence shown here is derived from an EMBL/GenBank/DDBJ whole genome shotgun (WGS) entry which is preliminary data.</text>
</comment>
<gene>
    <name evidence="13" type="ORF">RHSIM_Rhsim07G0159300</name>
</gene>
<evidence type="ECO:0000256" key="6">
    <source>
        <dbReference type="ARBA" id="ARBA00022927"/>
    </source>
</evidence>
<evidence type="ECO:0000256" key="4">
    <source>
        <dbReference type="ARBA" id="ARBA00022490"/>
    </source>
</evidence>
<evidence type="ECO:0000256" key="5">
    <source>
        <dbReference type="ARBA" id="ARBA00022753"/>
    </source>
</evidence>
<feature type="region of interest" description="Disordered" evidence="11">
    <location>
        <begin position="29"/>
        <end position="50"/>
    </location>
</feature>
<dbReference type="EMBL" id="WJXA01000007">
    <property type="protein sequence ID" value="KAF7138538.1"/>
    <property type="molecule type" value="Genomic_DNA"/>
</dbReference>
<accession>A0A834GMJ2</accession>
<name>A0A834GMJ2_RHOSS</name>
<keyword evidence="14" id="KW-1185">Reference proteome</keyword>
<feature type="region of interest" description="Disordered" evidence="11">
    <location>
        <begin position="224"/>
        <end position="257"/>
    </location>
</feature>
<evidence type="ECO:0000256" key="7">
    <source>
        <dbReference type="ARBA" id="ARBA00023054"/>
    </source>
</evidence>
<dbReference type="AlphaFoldDB" id="A0A834GMJ2"/>
<dbReference type="FunFam" id="3.30.1520.10:FF:000060">
    <property type="entry name" value="Phox (PX) domain-containing protein"/>
    <property type="match status" value="1"/>
</dbReference>
<organism evidence="13 14">
    <name type="scientific">Rhododendron simsii</name>
    <name type="common">Sims's rhododendron</name>
    <dbReference type="NCBI Taxonomy" id="118357"/>
    <lineage>
        <taxon>Eukaryota</taxon>
        <taxon>Viridiplantae</taxon>
        <taxon>Streptophyta</taxon>
        <taxon>Embryophyta</taxon>
        <taxon>Tracheophyta</taxon>
        <taxon>Spermatophyta</taxon>
        <taxon>Magnoliopsida</taxon>
        <taxon>eudicotyledons</taxon>
        <taxon>Gunneridae</taxon>
        <taxon>Pentapetalae</taxon>
        <taxon>asterids</taxon>
        <taxon>Ericales</taxon>
        <taxon>Ericaceae</taxon>
        <taxon>Ericoideae</taxon>
        <taxon>Rhodoreae</taxon>
        <taxon>Rhododendron</taxon>
    </lineage>
</organism>
<feature type="compositionally biased region" description="Polar residues" evidence="11">
    <location>
        <begin position="191"/>
        <end position="204"/>
    </location>
</feature>
<keyword evidence="3" id="KW-0813">Transport</keyword>
<evidence type="ECO:0000256" key="3">
    <source>
        <dbReference type="ARBA" id="ARBA00022448"/>
    </source>
</evidence>
<dbReference type="GO" id="GO:0035091">
    <property type="term" value="F:phosphatidylinositol binding"/>
    <property type="evidence" value="ECO:0007669"/>
    <property type="project" value="InterPro"/>
</dbReference>
<evidence type="ECO:0000256" key="8">
    <source>
        <dbReference type="ARBA" id="ARBA00023136"/>
    </source>
</evidence>
<dbReference type="InterPro" id="IPR001683">
    <property type="entry name" value="PX_dom"/>
</dbReference>
<feature type="compositionally biased region" description="Basic and acidic residues" evidence="11">
    <location>
        <begin position="763"/>
        <end position="772"/>
    </location>
</feature>
<dbReference type="PANTHER" id="PTHR46856">
    <property type="entry name" value="PX DOMAIN-CONTAINING PROTEIN EREL1-RELATED"/>
    <property type="match status" value="1"/>
</dbReference>
<feature type="compositionally biased region" description="Basic and acidic residues" evidence="11">
    <location>
        <begin position="733"/>
        <end position="749"/>
    </location>
</feature>
<dbReference type="InterPro" id="IPR044588">
    <property type="entry name" value="EREX-like"/>
</dbReference>
<keyword evidence="8" id="KW-0472">Membrane</keyword>
<feature type="region of interest" description="Disordered" evidence="11">
    <location>
        <begin position="330"/>
        <end position="357"/>
    </location>
</feature>
<comment type="subcellular location">
    <subcellularLocation>
        <location evidence="2">Cytoplasm</location>
        <location evidence="2">Cytosol</location>
    </subcellularLocation>
    <subcellularLocation>
        <location evidence="1">Endosome membrane</location>
        <topology evidence="1">Peripheral membrane protein</topology>
    </subcellularLocation>
</comment>
<feature type="coiled-coil region" evidence="10">
    <location>
        <begin position="552"/>
        <end position="603"/>
    </location>
</feature>
<keyword evidence="4" id="KW-0963">Cytoplasm</keyword>
<dbReference type="Pfam" id="PF00787">
    <property type="entry name" value="PX"/>
    <property type="match status" value="1"/>
</dbReference>
<keyword evidence="6" id="KW-0653">Protein transport</keyword>
<evidence type="ECO:0000313" key="13">
    <source>
        <dbReference type="EMBL" id="KAF7138538.1"/>
    </source>
</evidence>
<dbReference type="Gene3D" id="3.30.1520.10">
    <property type="entry name" value="Phox-like domain"/>
    <property type="match status" value="1"/>
</dbReference>
<comment type="function">
    <text evidence="9">Acts as an effector of RABF2A and RABF2B. Involved in vacuolar transport of storage proteins. Regulates membrane trafficking to protein storage vacuoles (PSVs). Binds specifically to phosphatidylinositol 3-monophosphate (PtdIns3P).</text>
</comment>
<keyword evidence="7 10" id="KW-0175">Coiled coil</keyword>
<dbReference type="SMART" id="SM00312">
    <property type="entry name" value="PX"/>
    <property type="match status" value="1"/>
</dbReference>
<feature type="coiled-coil region" evidence="10">
    <location>
        <begin position="443"/>
        <end position="506"/>
    </location>
</feature>
<feature type="domain" description="PX" evidence="12">
    <location>
        <begin position="64"/>
        <end position="181"/>
    </location>
</feature>
<keyword evidence="5" id="KW-0967">Endosome</keyword>
<evidence type="ECO:0000313" key="14">
    <source>
        <dbReference type="Proteomes" id="UP000626092"/>
    </source>
</evidence>
<evidence type="ECO:0000256" key="2">
    <source>
        <dbReference type="ARBA" id="ARBA00004514"/>
    </source>
</evidence>
<reference evidence="13" key="1">
    <citation type="submission" date="2019-11" db="EMBL/GenBank/DDBJ databases">
        <authorList>
            <person name="Liu Y."/>
            <person name="Hou J."/>
            <person name="Li T.-Q."/>
            <person name="Guan C.-H."/>
            <person name="Wu X."/>
            <person name="Wu H.-Z."/>
            <person name="Ling F."/>
            <person name="Zhang R."/>
            <person name="Shi X.-G."/>
            <person name="Ren J.-P."/>
            <person name="Chen E.-F."/>
            <person name="Sun J.-M."/>
        </authorList>
    </citation>
    <scope>NUCLEOTIDE SEQUENCE</scope>
    <source>
        <strain evidence="13">Adult_tree_wgs_1</strain>
        <tissue evidence="13">Leaves</tissue>
    </source>
</reference>
<feature type="region of interest" description="Disordered" evidence="11">
    <location>
        <begin position="185"/>
        <end position="204"/>
    </location>
</feature>
<dbReference type="PROSITE" id="PS50195">
    <property type="entry name" value="PX"/>
    <property type="match status" value="1"/>
</dbReference>
<evidence type="ECO:0000256" key="10">
    <source>
        <dbReference type="SAM" id="Coils"/>
    </source>
</evidence>
<evidence type="ECO:0000256" key="1">
    <source>
        <dbReference type="ARBA" id="ARBA00004481"/>
    </source>
</evidence>
<evidence type="ECO:0000256" key="9">
    <source>
        <dbReference type="ARBA" id="ARBA00055681"/>
    </source>
</evidence>
<dbReference type="SUPFAM" id="SSF64268">
    <property type="entry name" value="PX domain"/>
    <property type="match status" value="1"/>
</dbReference>
<dbReference type="GO" id="GO:0015031">
    <property type="term" value="P:protein transport"/>
    <property type="evidence" value="ECO:0007669"/>
    <property type="project" value="UniProtKB-KW"/>
</dbReference>
<dbReference type="Proteomes" id="UP000626092">
    <property type="component" value="Unassembled WGS sequence"/>
</dbReference>
<sequence length="772" mass="85781">MASNSIGLGCMASELVGIDWGDVGTGQGLVGKPRRHRKEPASLRRNGRDTIWPHDPHTGWSYCVTIPSWVVRPKSRDSDPVVAQFYRVQIGLQSPEGITTTRGVLRRFNDFLKLFTVLKKAFPKKNLPPAPPKGLLRIKSRALLEERRCSLEDWMAQLLSDIDLSRSFVVASFLELEAAARSSFQDEHQNASEASTSGNSTVSALQAHPNSSLSLFAGSASLTSDNGSDTAYETSEIGTPSLGRDNSSEGGTEDLSLDEDLTSPIEKLVKYGMSNIDEGLFMGHAILEQLEGLPRHKLRANNVSSINIVNGNASKAAYLDDSRIEHFSEAEHSKVNSHARKLSSESIGSDASSLRGSEISNSGFPSSFVEGSLEHIGSPEISRTTEVLGNTECHSRDDVQLVLPLDKRYSMNKVLMTMQRRLVTAKTDMEDLISRLNQEIAVKDYLETKVKDLEVELETTKQRSKDNLHQAIIVERERVTQMQWDMEALRRKSLEMELKLKSQQDQKLGTASANASVIGEKSALEELDVTKKPLEDVLKRHEELEIKSKADIKVLVKEVKSLRNSQAELKKDLSQSQKEKSDAERLLQLEKQCEERAKTARQKLLHECGQFRNRLQECSIDFLAENGKELVVDSASVSHALDLLITSDNQIDLLIAEFAQDDDNVSIDELHKIDDETRALDDELRNMLKDIFIDNARLRKQVNEVLCCALKTDTSSQKDDDLSRCGALGTDTSVEKDDEGSLSRGHDLKTVTSSGQDDSLSEEAVHISSLER</sequence>
<protein>
    <recommendedName>
        <fullName evidence="12">PX domain-containing protein</fullName>
    </recommendedName>
</protein>
<feature type="region of interest" description="Disordered" evidence="11">
    <location>
        <begin position="715"/>
        <end position="772"/>
    </location>
</feature>